<dbReference type="EnsemblMetazoa" id="CapteT203937">
    <property type="protein sequence ID" value="CapteP203937"/>
    <property type="gene ID" value="CapteG203937"/>
</dbReference>
<evidence type="ECO:0000313" key="3">
    <source>
        <dbReference type="Proteomes" id="UP000014760"/>
    </source>
</evidence>
<reference evidence="2" key="3">
    <citation type="submission" date="2015-06" db="UniProtKB">
        <authorList>
            <consortium name="EnsemblMetazoa"/>
        </authorList>
    </citation>
    <scope>IDENTIFICATION</scope>
</reference>
<dbReference type="EMBL" id="AMQN01021307">
    <property type="status" value="NOT_ANNOTATED_CDS"/>
    <property type="molecule type" value="Genomic_DNA"/>
</dbReference>
<evidence type="ECO:0000313" key="2">
    <source>
        <dbReference type="EnsemblMetazoa" id="CapteP203937"/>
    </source>
</evidence>
<protein>
    <submittedName>
        <fullName evidence="1 2">Uncharacterized protein</fullName>
    </submittedName>
</protein>
<keyword evidence="3" id="KW-1185">Reference proteome</keyword>
<reference evidence="1 3" key="2">
    <citation type="journal article" date="2013" name="Nature">
        <title>Insights into bilaterian evolution from three spiralian genomes.</title>
        <authorList>
            <person name="Simakov O."/>
            <person name="Marletaz F."/>
            <person name="Cho S.J."/>
            <person name="Edsinger-Gonzales E."/>
            <person name="Havlak P."/>
            <person name="Hellsten U."/>
            <person name="Kuo D.H."/>
            <person name="Larsson T."/>
            <person name="Lv J."/>
            <person name="Arendt D."/>
            <person name="Savage R."/>
            <person name="Osoegawa K."/>
            <person name="de Jong P."/>
            <person name="Grimwood J."/>
            <person name="Chapman J.A."/>
            <person name="Shapiro H."/>
            <person name="Aerts A."/>
            <person name="Otillar R.P."/>
            <person name="Terry A.Y."/>
            <person name="Boore J.L."/>
            <person name="Grigoriev I.V."/>
            <person name="Lindberg D.R."/>
            <person name="Seaver E.C."/>
            <person name="Weisblat D.A."/>
            <person name="Putnam N.H."/>
            <person name="Rokhsar D.S."/>
        </authorList>
    </citation>
    <scope>NUCLEOTIDE SEQUENCE</scope>
    <source>
        <strain evidence="1 3">I ESC-2004</strain>
    </source>
</reference>
<name>R7UZ46_CAPTE</name>
<dbReference type="EMBL" id="AMQN01021306">
    <property type="status" value="NOT_ANNOTATED_CDS"/>
    <property type="molecule type" value="Genomic_DNA"/>
</dbReference>
<dbReference type="AlphaFoldDB" id="R7UZ46"/>
<gene>
    <name evidence="1" type="ORF">CAPTEDRAFT_203937</name>
</gene>
<dbReference type="EMBL" id="KB298419">
    <property type="protein sequence ID" value="ELU09222.1"/>
    <property type="molecule type" value="Genomic_DNA"/>
</dbReference>
<dbReference type="Proteomes" id="UP000014760">
    <property type="component" value="Unassembled WGS sequence"/>
</dbReference>
<reference evidence="3" key="1">
    <citation type="submission" date="2012-12" db="EMBL/GenBank/DDBJ databases">
        <authorList>
            <person name="Hellsten U."/>
            <person name="Grimwood J."/>
            <person name="Chapman J.A."/>
            <person name="Shapiro H."/>
            <person name="Aerts A."/>
            <person name="Otillar R.P."/>
            <person name="Terry A.Y."/>
            <person name="Boore J.L."/>
            <person name="Simakov O."/>
            <person name="Marletaz F."/>
            <person name="Cho S.-J."/>
            <person name="Edsinger-Gonzales E."/>
            <person name="Havlak P."/>
            <person name="Kuo D.-H."/>
            <person name="Larsson T."/>
            <person name="Lv J."/>
            <person name="Arendt D."/>
            <person name="Savage R."/>
            <person name="Osoegawa K."/>
            <person name="de Jong P."/>
            <person name="Lindberg D.R."/>
            <person name="Seaver E.C."/>
            <person name="Weisblat D.A."/>
            <person name="Putnam N.H."/>
            <person name="Grigoriev I.V."/>
            <person name="Rokhsar D.S."/>
        </authorList>
    </citation>
    <scope>NUCLEOTIDE SEQUENCE</scope>
    <source>
        <strain evidence="3">I ESC-2004</strain>
    </source>
</reference>
<evidence type="ECO:0000313" key="1">
    <source>
        <dbReference type="EMBL" id="ELU09222.1"/>
    </source>
</evidence>
<proteinExistence type="predicted"/>
<accession>R7UZ46</accession>
<sequence length="148" mass="16930">MATFAKYSGGAAHCSAQHWRATYSRGSQKNACGRTEKVGEKGEGWWAPDRLHYAATVLDVVNGLVKVQFNEDNIQTRLRHDQPNHYFDVGIMPIVEQNRAFIPFSHLHSTKKEFFGRKYSEHGPIEFKMTAVKRTTRANVYTLRMDIA</sequence>
<organism evidence="1">
    <name type="scientific">Capitella teleta</name>
    <name type="common">Polychaete worm</name>
    <dbReference type="NCBI Taxonomy" id="283909"/>
    <lineage>
        <taxon>Eukaryota</taxon>
        <taxon>Metazoa</taxon>
        <taxon>Spiralia</taxon>
        <taxon>Lophotrochozoa</taxon>
        <taxon>Annelida</taxon>
        <taxon>Polychaeta</taxon>
        <taxon>Sedentaria</taxon>
        <taxon>Scolecida</taxon>
        <taxon>Capitellidae</taxon>
        <taxon>Capitella</taxon>
    </lineage>
</organism>
<dbReference type="HOGENOM" id="CLU_1760518_0_0_1"/>